<reference evidence="1" key="2">
    <citation type="submission" date="2020-05" db="UniProtKB">
        <authorList>
            <consortium name="EnsemblMetazoa"/>
        </authorList>
    </citation>
    <scope>IDENTIFICATION</scope>
    <source>
        <strain evidence="1">IAEA</strain>
    </source>
</reference>
<reference evidence="2" key="1">
    <citation type="submission" date="2015-01" db="EMBL/GenBank/DDBJ databases">
        <authorList>
            <person name="Aksoy S."/>
            <person name="Warren W."/>
            <person name="Wilson R.K."/>
        </authorList>
    </citation>
    <scope>NUCLEOTIDE SEQUENCE [LARGE SCALE GENOMIC DNA]</scope>
    <source>
        <strain evidence="2">IAEA</strain>
    </source>
</reference>
<proteinExistence type="predicted"/>
<dbReference type="EMBL" id="JXJN01023514">
    <property type="status" value="NOT_ANNOTATED_CDS"/>
    <property type="molecule type" value="Genomic_DNA"/>
</dbReference>
<evidence type="ECO:0000313" key="1">
    <source>
        <dbReference type="EnsemblMetazoa" id="GPPI045804-PA"/>
    </source>
</evidence>
<name>A0A1B0C0C9_9MUSC</name>
<dbReference type="VEuPathDB" id="VectorBase:GPPI045804"/>
<organism evidence="1 2">
    <name type="scientific">Glossina palpalis gambiensis</name>
    <dbReference type="NCBI Taxonomy" id="67801"/>
    <lineage>
        <taxon>Eukaryota</taxon>
        <taxon>Metazoa</taxon>
        <taxon>Ecdysozoa</taxon>
        <taxon>Arthropoda</taxon>
        <taxon>Hexapoda</taxon>
        <taxon>Insecta</taxon>
        <taxon>Pterygota</taxon>
        <taxon>Neoptera</taxon>
        <taxon>Endopterygota</taxon>
        <taxon>Diptera</taxon>
        <taxon>Brachycera</taxon>
        <taxon>Muscomorpha</taxon>
        <taxon>Hippoboscoidea</taxon>
        <taxon>Glossinidae</taxon>
        <taxon>Glossina</taxon>
    </lineage>
</organism>
<evidence type="ECO:0000313" key="2">
    <source>
        <dbReference type="Proteomes" id="UP000092460"/>
    </source>
</evidence>
<dbReference type="EnsemblMetazoa" id="GPPI045804-RA">
    <property type="protein sequence ID" value="GPPI045804-PA"/>
    <property type="gene ID" value="GPPI045804"/>
</dbReference>
<keyword evidence="2" id="KW-1185">Reference proteome</keyword>
<dbReference type="AlphaFoldDB" id="A0A1B0C0C9"/>
<dbReference type="EMBL" id="JXJN01023513">
    <property type="status" value="NOT_ANNOTATED_CDS"/>
    <property type="molecule type" value="Genomic_DNA"/>
</dbReference>
<sequence length="265" mass="29272">MPTKLALLWSPAIQLYANCTVLDSRQNNNAFRVSPHTYSVEVHDMVKPLALVALSERNQKNNCSWDDRKLPPKGNVLPQNLPINWAANEMPSCICNQSRVQSSAISKSKSLKPISSITNGTSTAFKGTRYLRNTRDCNIDRVLFCINNKRSAKTCRSHCSTSMFCLNCSAVAISMSLVSVSSDEGALRCLIFSITSTLLTHNEESRDKRKVMLRPCAASNTRVPSLTDIFGCLGYSTIVAAILRFNFLPSTNGVQVISLLFVMNV</sequence>
<accession>A0A1B0C0C9</accession>
<dbReference type="Proteomes" id="UP000092460">
    <property type="component" value="Unassembled WGS sequence"/>
</dbReference>
<protein>
    <submittedName>
        <fullName evidence="1">Uncharacterized protein</fullName>
    </submittedName>
</protein>